<dbReference type="RefSeq" id="WP_204815668.1">
    <property type="nucleotide sequence ID" value="NZ_JANHOF010000001.1"/>
</dbReference>
<comment type="caution">
    <text evidence="2">The sequence shown here is derived from an EMBL/GenBank/DDBJ whole genome shotgun (WGS) entry which is preliminary data.</text>
</comment>
<dbReference type="InterPro" id="IPR029002">
    <property type="entry name" value="PLPC/GPLD1"/>
</dbReference>
<reference evidence="2 3" key="1">
    <citation type="submission" date="2024-09" db="EMBL/GenBank/DDBJ databases">
        <authorList>
            <person name="Sun Q."/>
            <person name="Mori K."/>
        </authorList>
    </citation>
    <scope>NUCLEOTIDE SEQUENCE [LARGE SCALE GENOMIC DNA]</scope>
    <source>
        <strain evidence="2 3">CCM 4839</strain>
    </source>
</reference>
<protein>
    <submittedName>
        <fullName evidence="2">Zinc dependent phospholipase C family protein</fullName>
    </submittedName>
</protein>
<gene>
    <name evidence="2" type="ORF">ACFFJ8_24695</name>
</gene>
<dbReference type="Proteomes" id="UP001589818">
    <property type="component" value="Unassembled WGS sequence"/>
</dbReference>
<name>A0ABV6JF49_9BACL</name>
<proteinExistence type="predicted"/>
<dbReference type="Pfam" id="PF00882">
    <property type="entry name" value="Zn_dep_PLPC"/>
    <property type="match status" value="1"/>
</dbReference>
<dbReference type="EMBL" id="JBHLVF010000041">
    <property type="protein sequence ID" value="MFC0394545.1"/>
    <property type="molecule type" value="Genomic_DNA"/>
</dbReference>
<evidence type="ECO:0000313" key="3">
    <source>
        <dbReference type="Proteomes" id="UP001589818"/>
    </source>
</evidence>
<evidence type="ECO:0000313" key="2">
    <source>
        <dbReference type="EMBL" id="MFC0394545.1"/>
    </source>
</evidence>
<sequence length="212" mass="25092">MGSRMMHLIISDQVCSNLHIDHRSAFLLGGIAPDACTSHDQKNISHYFEGSLEDGTRHINYDRFIDQYRSELKDEYLLGYLSHLIADDVWMKFIYFKHDFKNRLDRDPSLYERWHGDFRKLNGRLIIQYDCSRLRDELIASHTTIELDEIHLDDLERFKEEALMDFSYREDQLEQELLVFSFDEILSYIERSAELATKVCSAIQLEGSKTRN</sequence>
<feature type="domain" description="Phospholipase C/D" evidence="1">
    <location>
        <begin position="6"/>
        <end position="90"/>
    </location>
</feature>
<organism evidence="2 3">
    <name type="scientific">Paenibacillus mendelii</name>
    <dbReference type="NCBI Taxonomy" id="206163"/>
    <lineage>
        <taxon>Bacteria</taxon>
        <taxon>Bacillati</taxon>
        <taxon>Bacillota</taxon>
        <taxon>Bacilli</taxon>
        <taxon>Bacillales</taxon>
        <taxon>Paenibacillaceae</taxon>
        <taxon>Paenibacillus</taxon>
    </lineage>
</organism>
<evidence type="ECO:0000259" key="1">
    <source>
        <dbReference type="Pfam" id="PF00882"/>
    </source>
</evidence>
<keyword evidence="3" id="KW-1185">Reference proteome</keyword>
<accession>A0ABV6JF49</accession>